<dbReference type="Proteomes" id="UP001151088">
    <property type="component" value="Unassembled WGS sequence"/>
</dbReference>
<dbReference type="GO" id="GO:0005886">
    <property type="term" value="C:plasma membrane"/>
    <property type="evidence" value="ECO:0007669"/>
    <property type="project" value="UniProtKB-SubCell"/>
</dbReference>
<feature type="transmembrane region" description="Helical" evidence="6">
    <location>
        <begin position="36"/>
        <end position="56"/>
    </location>
</feature>
<dbReference type="Pfam" id="PF04066">
    <property type="entry name" value="MrpF_PhaF"/>
    <property type="match status" value="1"/>
</dbReference>
<evidence type="ECO:0000256" key="1">
    <source>
        <dbReference type="ARBA" id="ARBA00004651"/>
    </source>
</evidence>
<dbReference type="EMBL" id="JANTHZ010000003">
    <property type="protein sequence ID" value="MCS0495555.1"/>
    <property type="molecule type" value="Genomic_DNA"/>
</dbReference>
<evidence type="ECO:0000313" key="7">
    <source>
        <dbReference type="EMBL" id="MCS0495555.1"/>
    </source>
</evidence>
<evidence type="ECO:0000256" key="3">
    <source>
        <dbReference type="ARBA" id="ARBA00022692"/>
    </source>
</evidence>
<dbReference type="RefSeq" id="WP_258732678.1">
    <property type="nucleotide sequence ID" value="NZ_JANTHZ010000003.1"/>
</dbReference>
<name>A0A9X2PGF7_9HYPH</name>
<keyword evidence="4 6" id="KW-1133">Transmembrane helix</keyword>
<keyword evidence="3 6" id="KW-0812">Transmembrane</keyword>
<dbReference type="AlphaFoldDB" id="A0A9X2PGF7"/>
<evidence type="ECO:0000256" key="6">
    <source>
        <dbReference type="SAM" id="Phobius"/>
    </source>
</evidence>
<evidence type="ECO:0000313" key="8">
    <source>
        <dbReference type="Proteomes" id="UP001151088"/>
    </source>
</evidence>
<evidence type="ECO:0000256" key="4">
    <source>
        <dbReference type="ARBA" id="ARBA00022989"/>
    </source>
</evidence>
<reference evidence="7" key="1">
    <citation type="submission" date="2022-08" db="EMBL/GenBank/DDBJ databases">
        <authorList>
            <person name="Li F."/>
        </authorList>
    </citation>
    <scope>NUCLEOTIDE SEQUENCE</scope>
    <source>
        <strain evidence="7">MQZ15Z-1</strain>
    </source>
</reference>
<comment type="caution">
    <text evidence="7">The sequence shown here is derived from an EMBL/GenBank/DDBJ whole genome shotgun (WGS) entry which is preliminary data.</text>
</comment>
<keyword evidence="5 6" id="KW-0472">Membrane</keyword>
<evidence type="ECO:0000256" key="2">
    <source>
        <dbReference type="ARBA" id="ARBA00022475"/>
    </source>
</evidence>
<keyword evidence="2" id="KW-1003">Cell membrane</keyword>
<comment type="subcellular location">
    <subcellularLocation>
        <location evidence="1">Cell membrane</location>
        <topology evidence="1">Multi-pass membrane protein</topology>
    </subcellularLocation>
</comment>
<evidence type="ECO:0000256" key="5">
    <source>
        <dbReference type="ARBA" id="ARBA00023136"/>
    </source>
</evidence>
<keyword evidence="8" id="KW-1185">Reference proteome</keyword>
<gene>
    <name evidence="7" type="ORF">NVS89_10635</name>
</gene>
<dbReference type="GO" id="GO:0015075">
    <property type="term" value="F:monoatomic ion transmembrane transporter activity"/>
    <property type="evidence" value="ECO:0007669"/>
    <property type="project" value="InterPro"/>
</dbReference>
<protein>
    <submittedName>
        <fullName evidence="7">Monovalent cation/H+ antiporter complex subunit F</fullName>
    </submittedName>
</protein>
<feature type="transmembrane region" description="Helical" evidence="6">
    <location>
        <begin position="6"/>
        <end position="24"/>
    </location>
</feature>
<feature type="transmembrane region" description="Helical" evidence="6">
    <location>
        <begin position="62"/>
        <end position="82"/>
    </location>
</feature>
<sequence length="86" mass="8390">MAEFLTAAALVLVVLAAVGLIWLLRAPSVAERMMAVQLAGTAGTGVALLLAIAQGMDAIVDVALVLAVLAAFGAAALASAAGTRSS</sequence>
<proteinExistence type="predicted"/>
<accession>A0A9X2PGF7</accession>
<organism evidence="7 8">
    <name type="scientific">Ancylobacter mangrovi</name>
    <dbReference type="NCBI Taxonomy" id="2972472"/>
    <lineage>
        <taxon>Bacteria</taxon>
        <taxon>Pseudomonadati</taxon>
        <taxon>Pseudomonadota</taxon>
        <taxon>Alphaproteobacteria</taxon>
        <taxon>Hyphomicrobiales</taxon>
        <taxon>Xanthobacteraceae</taxon>
        <taxon>Ancylobacter</taxon>
    </lineage>
</organism>
<dbReference type="InterPro" id="IPR007208">
    <property type="entry name" value="MrpF/PhaF-like"/>
</dbReference>